<proteinExistence type="predicted"/>
<evidence type="ECO:0000313" key="2">
    <source>
        <dbReference type="EMBL" id="CBY16372.1"/>
    </source>
</evidence>
<feature type="region of interest" description="Disordered" evidence="1">
    <location>
        <begin position="45"/>
        <end position="65"/>
    </location>
</feature>
<feature type="non-terminal residue" evidence="2">
    <location>
        <position position="96"/>
    </location>
</feature>
<dbReference type="InParanoid" id="E4Y3G4"/>
<sequence length="96" mass="10371">MLYQWRFSSAAKAGLDKVGNPIKPAAFDDPNLFYELELVSASQSPQANDEASLSDAAASPSRSSVSDNILDDILTCGSENELFGGPQFDFDSLFNF</sequence>
<dbReference type="Proteomes" id="UP000001307">
    <property type="component" value="Unassembled WGS sequence"/>
</dbReference>
<evidence type="ECO:0000256" key="1">
    <source>
        <dbReference type="SAM" id="MobiDB-lite"/>
    </source>
</evidence>
<organism evidence="2">
    <name type="scientific">Oikopleura dioica</name>
    <name type="common">Tunicate</name>
    <dbReference type="NCBI Taxonomy" id="34765"/>
    <lineage>
        <taxon>Eukaryota</taxon>
        <taxon>Metazoa</taxon>
        <taxon>Chordata</taxon>
        <taxon>Tunicata</taxon>
        <taxon>Appendicularia</taxon>
        <taxon>Copelata</taxon>
        <taxon>Oikopleuridae</taxon>
        <taxon>Oikopleura</taxon>
    </lineage>
</organism>
<accession>E4Y3G4</accession>
<reference evidence="2" key="1">
    <citation type="journal article" date="2010" name="Science">
        <title>Plasticity of animal genome architecture unmasked by rapid evolution of a pelagic tunicate.</title>
        <authorList>
            <person name="Denoeud F."/>
            <person name="Henriet S."/>
            <person name="Mungpakdee S."/>
            <person name="Aury J.M."/>
            <person name="Da Silva C."/>
            <person name="Brinkmann H."/>
            <person name="Mikhaleva J."/>
            <person name="Olsen L.C."/>
            <person name="Jubin C."/>
            <person name="Canestro C."/>
            <person name="Bouquet J.M."/>
            <person name="Danks G."/>
            <person name="Poulain J."/>
            <person name="Campsteijn C."/>
            <person name="Adamski M."/>
            <person name="Cross I."/>
            <person name="Yadetie F."/>
            <person name="Muffato M."/>
            <person name="Louis A."/>
            <person name="Butcher S."/>
            <person name="Tsagkogeorga G."/>
            <person name="Konrad A."/>
            <person name="Singh S."/>
            <person name="Jensen M.F."/>
            <person name="Cong E.H."/>
            <person name="Eikeseth-Otteraa H."/>
            <person name="Noel B."/>
            <person name="Anthouard V."/>
            <person name="Porcel B.M."/>
            <person name="Kachouri-Lafond R."/>
            <person name="Nishino A."/>
            <person name="Ugolini M."/>
            <person name="Chourrout P."/>
            <person name="Nishida H."/>
            <person name="Aasland R."/>
            <person name="Huzurbazar S."/>
            <person name="Westhof E."/>
            <person name="Delsuc F."/>
            <person name="Lehrach H."/>
            <person name="Reinhardt R."/>
            <person name="Weissenbach J."/>
            <person name="Roy S.W."/>
            <person name="Artiguenave F."/>
            <person name="Postlethwait J.H."/>
            <person name="Manak J.R."/>
            <person name="Thompson E.M."/>
            <person name="Jaillon O."/>
            <person name="Du Pasquier L."/>
            <person name="Boudinot P."/>
            <person name="Liberles D.A."/>
            <person name="Volff J.N."/>
            <person name="Philippe H."/>
            <person name="Lenhard B."/>
            <person name="Roest Crollius H."/>
            <person name="Wincker P."/>
            <person name="Chourrout D."/>
        </authorList>
    </citation>
    <scope>NUCLEOTIDE SEQUENCE [LARGE SCALE GENOMIC DNA]</scope>
</reference>
<keyword evidence="3" id="KW-1185">Reference proteome</keyword>
<gene>
    <name evidence="2" type="ORF">GSOID_T00001520001</name>
</gene>
<dbReference type="EMBL" id="FN654140">
    <property type="protein sequence ID" value="CBY16372.1"/>
    <property type="molecule type" value="Genomic_DNA"/>
</dbReference>
<name>E4Y3G4_OIKDI</name>
<protein>
    <submittedName>
        <fullName evidence="2">Uncharacterized protein</fullName>
    </submittedName>
</protein>
<dbReference type="AlphaFoldDB" id="E4Y3G4"/>
<evidence type="ECO:0000313" key="3">
    <source>
        <dbReference type="Proteomes" id="UP000001307"/>
    </source>
</evidence>